<sequence>MTKVLKVLAGGWLAAVLGVALLAAAGTLGAGTVSAESPPSPPARFAGTVTVDGQPVPAGTVIEARIGNAACGVTQTFMQGNQSRYVLDVPALNPGATPNCGVDGATVTFYIGGKRAAETGTWANYQLNELNLTYTTPTPTATASPTATPRPPATGDTVAAGGAASASWLLAIAGLGILAFGIGGVAVARRAR</sequence>
<name>A0ABY7M3Q1_9CHLR</name>
<evidence type="ECO:0000256" key="1">
    <source>
        <dbReference type="SAM" id="MobiDB-lite"/>
    </source>
</evidence>
<evidence type="ECO:0000313" key="4">
    <source>
        <dbReference type="Proteomes" id="UP001212803"/>
    </source>
</evidence>
<protein>
    <recommendedName>
        <fullName evidence="5">Gram-positive cocci surface proteins LPxTG domain-containing protein</fullName>
    </recommendedName>
</protein>
<keyword evidence="2" id="KW-1133">Transmembrane helix</keyword>
<evidence type="ECO:0008006" key="5">
    <source>
        <dbReference type="Google" id="ProtNLM"/>
    </source>
</evidence>
<feature type="compositionally biased region" description="Low complexity" evidence="1">
    <location>
        <begin position="136"/>
        <end position="147"/>
    </location>
</feature>
<organism evidence="3 4">
    <name type="scientific">Tepidiforma flava</name>
    <dbReference type="NCBI Taxonomy" id="3004094"/>
    <lineage>
        <taxon>Bacteria</taxon>
        <taxon>Bacillati</taxon>
        <taxon>Chloroflexota</taxon>
        <taxon>Tepidiformia</taxon>
        <taxon>Tepidiformales</taxon>
        <taxon>Tepidiformaceae</taxon>
        <taxon>Tepidiforma</taxon>
    </lineage>
</organism>
<keyword evidence="2" id="KW-0472">Membrane</keyword>
<keyword evidence="4" id="KW-1185">Reference proteome</keyword>
<evidence type="ECO:0000256" key="2">
    <source>
        <dbReference type="SAM" id="Phobius"/>
    </source>
</evidence>
<feature type="region of interest" description="Disordered" evidence="1">
    <location>
        <begin position="136"/>
        <end position="158"/>
    </location>
</feature>
<reference evidence="3 4" key="1">
    <citation type="journal article" date="2023" name="ISME J.">
        <title>Thermophilic Dehalococcoidia with unusual traits shed light on an unexpected past.</title>
        <authorList>
            <person name="Palmer M."/>
            <person name="Covington J.K."/>
            <person name="Zhou E.M."/>
            <person name="Thomas S.C."/>
            <person name="Habib N."/>
            <person name="Seymour C.O."/>
            <person name="Lai D."/>
            <person name="Johnston J."/>
            <person name="Hashimi A."/>
            <person name="Jiao J.Y."/>
            <person name="Muok A.R."/>
            <person name="Liu L."/>
            <person name="Xian W.D."/>
            <person name="Zhi X.Y."/>
            <person name="Li M.M."/>
            <person name="Silva L.P."/>
            <person name="Bowen B.P."/>
            <person name="Louie K."/>
            <person name="Briegel A."/>
            <person name="Pett-Ridge J."/>
            <person name="Weber P.K."/>
            <person name="Tocheva E.I."/>
            <person name="Woyke T."/>
            <person name="Northen T.R."/>
            <person name="Mayali X."/>
            <person name="Li W.J."/>
            <person name="Hedlund B.P."/>
        </authorList>
    </citation>
    <scope>NUCLEOTIDE SEQUENCE [LARGE SCALE GENOMIC DNA]</scope>
    <source>
        <strain evidence="3 4">YIM 72310</strain>
    </source>
</reference>
<keyword evidence="2" id="KW-0812">Transmembrane</keyword>
<accession>A0ABY7M3Q1</accession>
<gene>
    <name evidence="3" type="ORF">O0235_08115</name>
</gene>
<dbReference type="Proteomes" id="UP001212803">
    <property type="component" value="Chromosome"/>
</dbReference>
<proteinExistence type="predicted"/>
<dbReference type="EMBL" id="CP115149">
    <property type="protein sequence ID" value="WBL34759.1"/>
    <property type="molecule type" value="Genomic_DNA"/>
</dbReference>
<dbReference type="RefSeq" id="WP_270055287.1">
    <property type="nucleotide sequence ID" value="NZ_CP115149.1"/>
</dbReference>
<evidence type="ECO:0000313" key="3">
    <source>
        <dbReference type="EMBL" id="WBL34759.1"/>
    </source>
</evidence>
<feature type="transmembrane region" description="Helical" evidence="2">
    <location>
        <begin position="168"/>
        <end position="188"/>
    </location>
</feature>